<proteinExistence type="predicted"/>
<protein>
    <submittedName>
        <fullName evidence="4">Hydrogenase nickel incorporation protein HypA</fullName>
    </submittedName>
</protein>
<dbReference type="Gene3D" id="3.30.2320.50">
    <property type="match status" value="1"/>
</dbReference>
<name>A0A2M7FZW9_9BACT</name>
<evidence type="ECO:0000256" key="3">
    <source>
        <dbReference type="ARBA" id="ARBA00022833"/>
    </source>
</evidence>
<keyword evidence="3" id="KW-0862">Zinc</keyword>
<reference evidence="4 5" key="1">
    <citation type="submission" date="2017-09" db="EMBL/GenBank/DDBJ databases">
        <title>Depth-based differentiation of microbial function through sediment-hosted aquifers and enrichment of novel symbionts in the deep terrestrial subsurface.</title>
        <authorList>
            <person name="Probst A.J."/>
            <person name="Ladd B."/>
            <person name="Jarett J.K."/>
            <person name="Geller-Mcgrath D.E."/>
            <person name="Sieber C.M."/>
            <person name="Emerson J.B."/>
            <person name="Anantharaman K."/>
            <person name="Thomas B.C."/>
            <person name="Malmstrom R."/>
            <person name="Stieglmeier M."/>
            <person name="Klingl A."/>
            <person name="Woyke T."/>
            <person name="Ryan C.M."/>
            <person name="Banfield J.F."/>
        </authorList>
    </citation>
    <scope>NUCLEOTIDE SEQUENCE [LARGE SCALE GENOMIC DNA]</scope>
    <source>
        <strain evidence="4">CG17_big_fil_post_rev_8_21_14_2_50_48_46</strain>
    </source>
</reference>
<keyword evidence="1" id="KW-0533">Nickel</keyword>
<dbReference type="AlphaFoldDB" id="A0A2M7FZW9"/>
<dbReference type="GO" id="GO:0016151">
    <property type="term" value="F:nickel cation binding"/>
    <property type="evidence" value="ECO:0007669"/>
    <property type="project" value="InterPro"/>
</dbReference>
<keyword evidence="2" id="KW-0479">Metal-binding</keyword>
<accession>A0A2M7FZW9</accession>
<dbReference type="InterPro" id="IPR000688">
    <property type="entry name" value="HypA/HybF"/>
</dbReference>
<sequence>MHEFSLLADLLRKIETVRQEEQAEKIVSLTVKLGALSHISACHFREHFEHAIQGTPLAGAELEIEVATDEMAPDAQDIRLLSVEVE</sequence>
<evidence type="ECO:0000313" key="4">
    <source>
        <dbReference type="EMBL" id="PIW14479.1"/>
    </source>
</evidence>
<comment type="caution">
    <text evidence="4">The sequence shown here is derived from an EMBL/GenBank/DDBJ whole genome shotgun (WGS) entry which is preliminary data.</text>
</comment>
<gene>
    <name evidence="4" type="ORF">COW36_20785</name>
</gene>
<evidence type="ECO:0000256" key="2">
    <source>
        <dbReference type="ARBA" id="ARBA00022723"/>
    </source>
</evidence>
<dbReference type="Pfam" id="PF01155">
    <property type="entry name" value="HypA"/>
    <property type="match status" value="1"/>
</dbReference>
<dbReference type="PANTHER" id="PTHR34535:SF3">
    <property type="entry name" value="HYDROGENASE MATURATION FACTOR HYPA"/>
    <property type="match status" value="1"/>
</dbReference>
<dbReference type="PANTHER" id="PTHR34535">
    <property type="entry name" value="HYDROGENASE MATURATION FACTOR HYPA"/>
    <property type="match status" value="1"/>
</dbReference>
<dbReference type="GO" id="GO:0051604">
    <property type="term" value="P:protein maturation"/>
    <property type="evidence" value="ECO:0007669"/>
    <property type="project" value="InterPro"/>
</dbReference>
<dbReference type="Proteomes" id="UP000231019">
    <property type="component" value="Unassembled WGS sequence"/>
</dbReference>
<evidence type="ECO:0000256" key="1">
    <source>
        <dbReference type="ARBA" id="ARBA00022596"/>
    </source>
</evidence>
<dbReference type="EMBL" id="PFFQ01000059">
    <property type="protein sequence ID" value="PIW14479.1"/>
    <property type="molecule type" value="Genomic_DNA"/>
</dbReference>
<evidence type="ECO:0000313" key="5">
    <source>
        <dbReference type="Proteomes" id="UP000231019"/>
    </source>
</evidence>
<organism evidence="4 5">
    <name type="scientific">bacterium (Candidatus Blackallbacteria) CG17_big_fil_post_rev_8_21_14_2_50_48_46</name>
    <dbReference type="NCBI Taxonomy" id="2014261"/>
    <lineage>
        <taxon>Bacteria</taxon>
        <taxon>Candidatus Blackallbacteria</taxon>
    </lineage>
</organism>
<dbReference type="GO" id="GO:0008270">
    <property type="term" value="F:zinc ion binding"/>
    <property type="evidence" value="ECO:0007669"/>
    <property type="project" value="TreeGrafter"/>
</dbReference>